<dbReference type="Proteomes" id="UP001430953">
    <property type="component" value="Unassembled WGS sequence"/>
</dbReference>
<evidence type="ECO:0000313" key="1">
    <source>
        <dbReference type="EMBL" id="KAL0134905.1"/>
    </source>
</evidence>
<accession>A0AAW2H5S2</accession>
<keyword evidence="2" id="KW-1185">Reference proteome</keyword>
<sequence length="95" mass="11000">MLYFNVSLRLGKCSSRSILRLTCTPFDRNNDNSLFTFGGETRACKKSNSPFYGEGRRGKLEGEKLRSFMSFFVTKCEGDGCTARVFMRRIYRDRL</sequence>
<protein>
    <submittedName>
        <fullName evidence="1">Uncharacterized protein</fullName>
    </submittedName>
</protein>
<evidence type="ECO:0000313" key="2">
    <source>
        <dbReference type="Proteomes" id="UP001430953"/>
    </source>
</evidence>
<comment type="caution">
    <text evidence="1">The sequence shown here is derived from an EMBL/GenBank/DDBJ whole genome shotgun (WGS) entry which is preliminary data.</text>
</comment>
<reference evidence="1 2" key="1">
    <citation type="submission" date="2023-03" db="EMBL/GenBank/DDBJ databases">
        <title>High recombination rates correlate with genetic variation in Cardiocondyla obscurior ants.</title>
        <authorList>
            <person name="Errbii M."/>
        </authorList>
    </citation>
    <scope>NUCLEOTIDE SEQUENCE [LARGE SCALE GENOMIC DNA]</scope>
    <source>
        <strain evidence="1">Alpha-2009</strain>
        <tissue evidence="1">Whole body</tissue>
    </source>
</reference>
<dbReference type="EMBL" id="JADYXP020000001">
    <property type="protein sequence ID" value="KAL0134905.1"/>
    <property type="molecule type" value="Genomic_DNA"/>
</dbReference>
<proteinExistence type="predicted"/>
<name>A0AAW2H5S2_9HYME</name>
<dbReference type="AlphaFoldDB" id="A0AAW2H5S2"/>
<gene>
    <name evidence="1" type="ORF">PUN28_001585</name>
</gene>
<organism evidence="1 2">
    <name type="scientific">Cardiocondyla obscurior</name>
    <dbReference type="NCBI Taxonomy" id="286306"/>
    <lineage>
        <taxon>Eukaryota</taxon>
        <taxon>Metazoa</taxon>
        <taxon>Ecdysozoa</taxon>
        <taxon>Arthropoda</taxon>
        <taxon>Hexapoda</taxon>
        <taxon>Insecta</taxon>
        <taxon>Pterygota</taxon>
        <taxon>Neoptera</taxon>
        <taxon>Endopterygota</taxon>
        <taxon>Hymenoptera</taxon>
        <taxon>Apocrita</taxon>
        <taxon>Aculeata</taxon>
        <taxon>Formicoidea</taxon>
        <taxon>Formicidae</taxon>
        <taxon>Myrmicinae</taxon>
        <taxon>Cardiocondyla</taxon>
    </lineage>
</organism>